<evidence type="ECO:0000313" key="9">
    <source>
        <dbReference type="EMBL" id="ENZ18337.1"/>
    </source>
</evidence>
<dbReference type="HOGENOM" id="CLU_027562_9_1_9"/>
<evidence type="ECO:0000256" key="2">
    <source>
        <dbReference type="ARBA" id="ARBA00008857"/>
    </source>
</evidence>
<dbReference type="PATRIC" id="fig|999408.3.peg.1304"/>
<organism evidence="9 10">
    <name type="scientific">[Clostridium] clostridioforme 90A8</name>
    <dbReference type="NCBI Taxonomy" id="999408"/>
    <lineage>
        <taxon>Bacteria</taxon>
        <taxon>Bacillati</taxon>
        <taxon>Bacillota</taxon>
        <taxon>Clostridia</taxon>
        <taxon>Lachnospirales</taxon>
        <taxon>Lachnospiraceae</taxon>
        <taxon>Enterocloster</taxon>
    </lineage>
</organism>
<dbReference type="EMBL" id="AGYR01000010">
    <property type="protein sequence ID" value="ENZ18337.1"/>
    <property type="molecule type" value="Genomic_DNA"/>
</dbReference>
<protein>
    <recommendedName>
        <fullName evidence="11">Integrase</fullName>
    </recommendedName>
</protein>
<evidence type="ECO:0000256" key="5">
    <source>
        <dbReference type="ARBA" id="ARBA00023172"/>
    </source>
</evidence>
<gene>
    <name evidence="9" type="ORF">HMPREF1090_01219</name>
</gene>
<dbReference type="InterPro" id="IPR010998">
    <property type="entry name" value="Integrase_recombinase_N"/>
</dbReference>
<dbReference type="GO" id="GO:0003677">
    <property type="term" value="F:DNA binding"/>
    <property type="evidence" value="ECO:0007669"/>
    <property type="project" value="UniProtKB-UniRule"/>
</dbReference>
<comment type="function">
    <text evidence="1">Site-specific tyrosine recombinase, which acts by catalyzing the cutting and rejoining of the recombining DNA molecules.</text>
</comment>
<dbReference type="PANTHER" id="PTHR30349">
    <property type="entry name" value="PHAGE INTEGRASE-RELATED"/>
    <property type="match status" value="1"/>
</dbReference>
<evidence type="ECO:0000259" key="8">
    <source>
        <dbReference type="PROSITE" id="PS51900"/>
    </source>
</evidence>
<dbReference type="AlphaFoldDB" id="A0A0E2HDH0"/>
<dbReference type="GO" id="GO:0015074">
    <property type="term" value="P:DNA integration"/>
    <property type="evidence" value="ECO:0007669"/>
    <property type="project" value="UniProtKB-KW"/>
</dbReference>
<dbReference type="Gene3D" id="1.10.443.10">
    <property type="entry name" value="Intergrase catalytic core"/>
    <property type="match status" value="1"/>
</dbReference>
<dbReference type="SUPFAM" id="SSF56349">
    <property type="entry name" value="DNA breaking-rejoining enzymes"/>
    <property type="match status" value="1"/>
</dbReference>
<dbReference type="InterPro" id="IPR050090">
    <property type="entry name" value="Tyrosine_recombinase_XerCD"/>
</dbReference>
<evidence type="ECO:0000313" key="10">
    <source>
        <dbReference type="Proteomes" id="UP000013085"/>
    </source>
</evidence>
<dbReference type="Proteomes" id="UP000013085">
    <property type="component" value="Unassembled WGS sequence"/>
</dbReference>
<evidence type="ECO:0000256" key="4">
    <source>
        <dbReference type="ARBA" id="ARBA00023125"/>
    </source>
</evidence>
<comment type="similarity">
    <text evidence="2">Belongs to the 'phage' integrase family.</text>
</comment>
<dbReference type="InterPro" id="IPR044068">
    <property type="entry name" value="CB"/>
</dbReference>
<evidence type="ECO:0000256" key="3">
    <source>
        <dbReference type="ARBA" id="ARBA00022908"/>
    </source>
</evidence>
<dbReference type="RefSeq" id="WP_002595226.1">
    <property type="nucleotide sequence ID" value="NZ_KB851009.1"/>
</dbReference>
<dbReference type="Pfam" id="PF02899">
    <property type="entry name" value="Phage_int_SAM_1"/>
    <property type="match status" value="1"/>
</dbReference>
<feature type="domain" description="Core-binding (CB)" evidence="8">
    <location>
        <begin position="8"/>
        <end position="100"/>
    </location>
</feature>
<accession>A0A0E2HDH0</accession>
<keyword evidence="5" id="KW-0233">DNA recombination</keyword>
<dbReference type="PROSITE" id="PS51898">
    <property type="entry name" value="TYR_RECOMBINASE"/>
    <property type="match status" value="1"/>
</dbReference>
<keyword evidence="3" id="KW-0229">DNA integration</keyword>
<feature type="domain" description="Tyr recombinase" evidence="7">
    <location>
        <begin position="124"/>
        <end position="315"/>
    </location>
</feature>
<dbReference type="InterPro" id="IPR013762">
    <property type="entry name" value="Integrase-like_cat_sf"/>
</dbReference>
<evidence type="ECO:0000256" key="1">
    <source>
        <dbReference type="ARBA" id="ARBA00003283"/>
    </source>
</evidence>
<dbReference type="InterPro" id="IPR002104">
    <property type="entry name" value="Integrase_catalytic"/>
</dbReference>
<evidence type="ECO:0000256" key="6">
    <source>
        <dbReference type="PROSITE-ProRule" id="PRU01248"/>
    </source>
</evidence>
<evidence type="ECO:0000259" key="7">
    <source>
        <dbReference type="PROSITE" id="PS51898"/>
    </source>
</evidence>
<dbReference type="GO" id="GO:0006310">
    <property type="term" value="P:DNA recombination"/>
    <property type="evidence" value="ECO:0007669"/>
    <property type="project" value="UniProtKB-KW"/>
</dbReference>
<dbReference type="Pfam" id="PF00589">
    <property type="entry name" value="Phage_integrase"/>
    <property type="match status" value="1"/>
</dbReference>
<sequence length="347" mass="38966">MKNRSEAAALAKHISAFLGDYVPSQKSGRANTLKAYQDSIGLYLQFLEQGGVSSREFDASCFGRDRIEQWLSWLRTERGCQPGTCNNRLASIRTFLKYLGHKEVRFLHLYQESMEIDRLKVQKKKVEGLSRPAVKALLAAPDQGTAMGRRDLVLMLVLYSTAARIDEVLSMKVGQLHLDSAKPYVNIIGKGNKVRTLYLLPRTVAHLEKYLLDFHGNPPSPEAYVFYSRNTGIYGKLTAAAADKMFKKHAVKAHGSCADVPLKLHAHQFRHAKASHWLEDGMNIVQISFLLGHEQLDTTMVYLDITTEDEAKALATLEGEGDSKVEKKWKNRDGSLREFCGLPAKRS</sequence>
<evidence type="ECO:0008006" key="11">
    <source>
        <dbReference type="Google" id="ProtNLM"/>
    </source>
</evidence>
<dbReference type="PROSITE" id="PS51900">
    <property type="entry name" value="CB"/>
    <property type="match status" value="1"/>
</dbReference>
<dbReference type="InterPro" id="IPR011010">
    <property type="entry name" value="DNA_brk_join_enz"/>
</dbReference>
<dbReference type="Gene3D" id="1.10.150.130">
    <property type="match status" value="1"/>
</dbReference>
<dbReference type="PANTHER" id="PTHR30349:SF81">
    <property type="entry name" value="TYROSINE RECOMBINASE XERC"/>
    <property type="match status" value="1"/>
</dbReference>
<comment type="caution">
    <text evidence="9">The sequence shown here is derived from an EMBL/GenBank/DDBJ whole genome shotgun (WGS) entry which is preliminary data.</text>
</comment>
<dbReference type="InterPro" id="IPR004107">
    <property type="entry name" value="Integrase_SAM-like_N"/>
</dbReference>
<name>A0A0E2HDH0_9FIRM</name>
<reference evidence="9 10" key="1">
    <citation type="submission" date="2013-01" db="EMBL/GenBank/DDBJ databases">
        <title>The Genome Sequence of Clostridium clostridioforme 90A8.</title>
        <authorList>
            <consortium name="The Broad Institute Genome Sequencing Platform"/>
            <person name="Earl A."/>
            <person name="Ward D."/>
            <person name="Feldgarden M."/>
            <person name="Gevers D."/>
            <person name="Courvalin P."/>
            <person name="Lambert T."/>
            <person name="Walker B."/>
            <person name="Young S.K."/>
            <person name="Zeng Q."/>
            <person name="Gargeya S."/>
            <person name="Fitzgerald M."/>
            <person name="Haas B."/>
            <person name="Abouelleil A."/>
            <person name="Alvarado L."/>
            <person name="Arachchi H.M."/>
            <person name="Berlin A.M."/>
            <person name="Chapman S.B."/>
            <person name="Dewar J."/>
            <person name="Goldberg J."/>
            <person name="Griggs A."/>
            <person name="Gujja S."/>
            <person name="Hansen M."/>
            <person name="Howarth C."/>
            <person name="Imamovic A."/>
            <person name="Larimer J."/>
            <person name="McCowan C."/>
            <person name="Murphy C."/>
            <person name="Neiman D."/>
            <person name="Pearson M."/>
            <person name="Priest M."/>
            <person name="Roberts A."/>
            <person name="Saif S."/>
            <person name="Shea T."/>
            <person name="Sisk P."/>
            <person name="Sykes S."/>
            <person name="Wortman J."/>
            <person name="Nusbaum C."/>
            <person name="Birren B."/>
        </authorList>
    </citation>
    <scope>NUCLEOTIDE SEQUENCE [LARGE SCALE GENOMIC DNA]</scope>
    <source>
        <strain evidence="9 10">90A8</strain>
    </source>
</reference>
<keyword evidence="4 6" id="KW-0238">DNA-binding</keyword>
<proteinExistence type="inferred from homology"/>